<dbReference type="CDD" id="cd04301">
    <property type="entry name" value="NAT_SF"/>
    <property type="match status" value="1"/>
</dbReference>
<accession>A0ABR9BPR5</accession>
<name>A0ABR9BPR5_9GAMM</name>
<gene>
    <name evidence="2" type="ORF">IFO68_17765</name>
</gene>
<organism evidence="2 3">
    <name type="scientific">Photobacterium arenosum</name>
    <dbReference type="NCBI Taxonomy" id="2774143"/>
    <lineage>
        <taxon>Bacteria</taxon>
        <taxon>Pseudomonadati</taxon>
        <taxon>Pseudomonadota</taxon>
        <taxon>Gammaproteobacteria</taxon>
        <taxon>Vibrionales</taxon>
        <taxon>Vibrionaceae</taxon>
        <taxon>Photobacterium</taxon>
    </lineage>
</organism>
<comment type="caution">
    <text evidence="2">The sequence shown here is derived from an EMBL/GenBank/DDBJ whole genome shotgun (WGS) entry which is preliminary data.</text>
</comment>
<dbReference type="InterPro" id="IPR016181">
    <property type="entry name" value="Acyl_CoA_acyltransferase"/>
</dbReference>
<sequence>MDKKEIMALYNQFERIGQSVPGYEKQVNGSVVRCVSPEPQGSYITYFHFDEEQAMPAIKKEIHFFSEQKKSFEWKTYSTDSPANIGKHLIEQGFTQEDSESFMVLELDSIQNILPVTADITEVYDLDGIREAMSVQEKVWGTDHTSHAFHLHQIKQACPEDVAVYVIYDNHIPVSSAWVLYSADSPFAGIWGGSTLSEYRSKGYYTALLHRRINDAKQRGIRYLTIDASAMSRPIVEKHGFRFIAETTPYFLDVNH</sequence>
<dbReference type="Pfam" id="PF00583">
    <property type="entry name" value="Acetyltransf_1"/>
    <property type="match status" value="1"/>
</dbReference>
<feature type="domain" description="N-acetyltransferase" evidence="1">
    <location>
        <begin position="118"/>
        <end position="256"/>
    </location>
</feature>
<dbReference type="Proteomes" id="UP000649768">
    <property type="component" value="Unassembled WGS sequence"/>
</dbReference>
<evidence type="ECO:0000313" key="2">
    <source>
        <dbReference type="EMBL" id="MBD8514533.1"/>
    </source>
</evidence>
<keyword evidence="3" id="KW-1185">Reference proteome</keyword>
<protein>
    <submittedName>
        <fullName evidence="2">GNAT family N-acetyltransferase</fullName>
    </submittedName>
</protein>
<dbReference type="RefSeq" id="WP_192017155.1">
    <property type="nucleotide sequence ID" value="NZ_JACYTP010000013.1"/>
</dbReference>
<dbReference type="SUPFAM" id="SSF55729">
    <property type="entry name" value="Acyl-CoA N-acyltransferases (Nat)"/>
    <property type="match status" value="1"/>
</dbReference>
<evidence type="ECO:0000313" key="3">
    <source>
        <dbReference type="Proteomes" id="UP000649768"/>
    </source>
</evidence>
<dbReference type="Gene3D" id="3.40.630.30">
    <property type="match status" value="1"/>
</dbReference>
<evidence type="ECO:0000259" key="1">
    <source>
        <dbReference type="PROSITE" id="PS51186"/>
    </source>
</evidence>
<dbReference type="InterPro" id="IPR000182">
    <property type="entry name" value="GNAT_dom"/>
</dbReference>
<proteinExistence type="predicted"/>
<dbReference type="EMBL" id="JACYTP010000013">
    <property type="protein sequence ID" value="MBD8514533.1"/>
    <property type="molecule type" value="Genomic_DNA"/>
</dbReference>
<reference evidence="2 3" key="1">
    <citation type="submission" date="2020-09" db="EMBL/GenBank/DDBJ databases">
        <title>Photobacterium sp. CAU 1568 isolated from sand of Sido Beach.</title>
        <authorList>
            <person name="Kim W."/>
        </authorList>
    </citation>
    <scope>NUCLEOTIDE SEQUENCE [LARGE SCALE GENOMIC DNA]</scope>
    <source>
        <strain evidence="2 3">CAU 1568</strain>
    </source>
</reference>
<dbReference type="PROSITE" id="PS51186">
    <property type="entry name" value="GNAT"/>
    <property type="match status" value="1"/>
</dbReference>